<evidence type="ECO:0000313" key="8">
    <source>
        <dbReference type="Proteomes" id="UP001356170"/>
    </source>
</evidence>
<keyword evidence="8" id="KW-1185">Reference proteome</keyword>
<comment type="similarity">
    <text evidence="4">Belongs to the TonB-dependent receptor family.</text>
</comment>
<keyword evidence="3" id="KW-0998">Cell outer membrane</keyword>
<dbReference type="Proteomes" id="UP001356170">
    <property type="component" value="Unassembled WGS sequence"/>
</dbReference>
<dbReference type="InterPro" id="IPR000531">
    <property type="entry name" value="Beta-barrel_TonB"/>
</dbReference>
<dbReference type="Gene3D" id="2.40.170.20">
    <property type="entry name" value="TonB-dependent receptor, beta-barrel domain"/>
    <property type="match status" value="1"/>
</dbReference>
<dbReference type="Pfam" id="PF00593">
    <property type="entry name" value="TonB_dep_Rec_b-barrel"/>
    <property type="match status" value="1"/>
</dbReference>
<gene>
    <name evidence="7" type="ORF">V3390_08035</name>
</gene>
<dbReference type="RefSeq" id="WP_331704044.1">
    <property type="nucleotide sequence ID" value="NZ_JAZHBO010000002.1"/>
</dbReference>
<name>A0ABU7V1J5_9GAMM</name>
<dbReference type="EMBL" id="JAZHBO010000002">
    <property type="protein sequence ID" value="MEF2156173.1"/>
    <property type="molecule type" value="Genomic_DNA"/>
</dbReference>
<dbReference type="Gene3D" id="2.170.130.10">
    <property type="entry name" value="TonB-dependent receptor, plug domain"/>
    <property type="match status" value="1"/>
</dbReference>
<reference evidence="7 8" key="1">
    <citation type="submission" date="2024-01" db="EMBL/GenBank/DDBJ databases">
        <title>Novel species of the genus Luteimonas isolated from rivers.</title>
        <authorList>
            <person name="Lu H."/>
        </authorList>
    </citation>
    <scope>NUCLEOTIDE SEQUENCE [LARGE SCALE GENOMIC DNA]</scope>
    <source>
        <strain evidence="7 8">FXH3W</strain>
    </source>
</reference>
<dbReference type="InterPro" id="IPR036942">
    <property type="entry name" value="Beta-barrel_TonB_sf"/>
</dbReference>
<dbReference type="Pfam" id="PF07715">
    <property type="entry name" value="Plug"/>
    <property type="match status" value="1"/>
</dbReference>
<comment type="caution">
    <text evidence="7">The sequence shown here is derived from an EMBL/GenBank/DDBJ whole genome shotgun (WGS) entry which is preliminary data.</text>
</comment>
<evidence type="ECO:0000256" key="3">
    <source>
        <dbReference type="ARBA" id="ARBA00023237"/>
    </source>
</evidence>
<comment type="subcellular location">
    <subcellularLocation>
        <location evidence="1 4">Cell outer membrane</location>
    </subcellularLocation>
</comment>
<keyword evidence="4" id="KW-0798">TonB box</keyword>
<dbReference type="InterPro" id="IPR012910">
    <property type="entry name" value="Plug_dom"/>
</dbReference>
<evidence type="ECO:0000259" key="6">
    <source>
        <dbReference type="Pfam" id="PF07715"/>
    </source>
</evidence>
<dbReference type="PANTHER" id="PTHR47234:SF1">
    <property type="entry name" value="TONB-DEPENDENT RECEPTOR"/>
    <property type="match status" value="1"/>
</dbReference>
<evidence type="ECO:0000256" key="4">
    <source>
        <dbReference type="RuleBase" id="RU003357"/>
    </source>
</evidence>
<evidence type="ECO:0000313" key="7">
    <source>
        <dbReference type="EMBL" id="MEF2156173.1"/>
    </source>
</evidence>
<protein>
    <submittedName>
        <fullName evidence="7">TonB-dependent receptor</fullName>
    </submittedName>
</protein>
<dbReference type="PANTHER" id="PTHR47234">
    <property type="match status" value="1"/>
</dbReference>
<evidence type="ECO:0000259" key="5">
    <source>
        <dbReference type="Pfam" id="PF00593"/>
    </source>
</evidence>
<evidence type="ECO:0000256" key="1">
    <source>
        <dbReference type="ARBA" id="ARBA00004442"/>
    </source>
</evidence>
<keyword evidence="7" id="KW-0675">Receptor</keyword>
<keyword evidence="2 4" id="KW-0472">Membrane</keyword>
<evidence type="ECO:0000256" key="2">
    <source>
        <dbReference type="ARBA" id="ARBA00023136"/>
    </source>
</evidence>
<dbReference type="SUPFAM" id="SSF56935">
    <property type="entry name" value="Porins"/>
    <property type="match status" value="1"/>
</dbReference>
<accession>A0ABU7V1J5</accession>
<sequence length="877" mass="96578">MREALQNVSMNTGFGQNDFNANGGFTPNASVVNLRGLGPGRTLLLINGRRANDYPFPYNGRSNFQNFNNLPSAAIERIEILSGGASAIYGSDAVAGVMNVVLKTNFDANSIKARATTSTDGGRNTLDVQYVGGKSFDRGSLTWAVQSYNADPLFAWEREEFDSAADNPAPPGTFPLVPGNGVGGYQPPIGIQLRRITATGATGGYIMPTGRDCSADSLYRQWTYTSSSTGNTLGPACGYDRYVAEQTVANGTRDLSGYLHGRFRFTDNVEGWATVQAFQSKGKLGGGVEQWFGGPQPNGQIYDPNLKMRLFPIRAITPASYGGSEGTFQKFNERSVDLSMGLSGTLWDRFDWDWQIGGAQYKAIRDRPRMTVQGAKDYFLGPRLGTTTATTNPGVVGAGIPIYALNLDRFYGPISAEDYAKMSTMVHYDGNSQNASTSFSISGDMFKMPGGTAGFAAVVEASHQEYKLESDRRIFPDVREIYNLTGTGGGGKRNRYALGTEFKFPLATFLTLNVAGRIDKYDDITEVNDAKTWGAGIEFRPFKNLLIRGNYSTSFKAPDMHYVFSERSGSFGSITDYYKCVQNGILTAVACQSAGGAYNYQAFTTSEGQPGLREETGSSWTAGFVWDVYSDLSLSLDYYDIRLKDVVSVQSGASILEADLGCRTGKYANGTAYPYALDSQFCQNTLPRVERDPITGNISEIRSGPINLAFIGTRGLDGRINYRKRTENWGTFSGSLQWTHVLDQTQKLTPIAQVDHYRDWNSNWDQRSMVSLSTSWTKSGWQANWGVTRRGSSPIWDPTVIAVAGNPYGFSGRGKPFIRHNMSVSRDITDNLRVRLLVNNVFDNHGVKDPTYYSYPYQYYFYDMIGRTVGLEANYRF</sequence>
<proteinExistence type="inferred from homology"/>
<organism evidence="7 8">
    <name type="scientific">Aquilutibacter rugosus</name>
    <dbReference type="NCBI Taxonomy" id="3115820"/>
    <lineage>
        <taxon>Bacteria</taxon>
        <taxon>Pseudomonadati</taxon>
        <taxon>Pseudomonadota</taxon>
        <taxon>Gammaproteobacteria</taxon>
        <taxon>Lysobacterales</taxon>
        <taxon>Lysobacteraceae</taxon>
        <taxon>Aquilutibacter</taxon>
    </lineage>
</organism>
<feature type="domain" description="TonB-dependent receptor-like beta-barrel" evidence="5">
    <location>
        <begin position="302"/>
        <end position="841"/>
    </location>
</feature>
<dbReference type="InterPro" id="IPR037066">
    <property type="entry name" value="Plug_dom_sf"/>
</dbReference>
<feature type="domain" description="TonB-dependent receptor plug" evidence="6">
    <location>
        <begin position="16"/>
        <end position="97"/>
    </location>
</feature>